<accession>A0A2T2ZTM3</accession>
<sequence length="125" mass="14108">MLSDGWSTILCHALVLSFLFFPAHVVFMNGCLAVFLSTVMDLASEFLWWSRNNRRKSEDASIRIRHFQASVHCWACRWGGLHSGLQKSTLVVDSQEDSPLWICSSHVVVLICVVIIVMVEIEGIT</sequence>
<protein>
    <recommendedName>
        <fullName evidence="4">Transmembrane protein</fullName>
    </recommendedName>
</protein>
<keyword evidence="3" id="KW-1185">Reference proteome</keyword>
<dbReference type="AlphaFoldDB" id="A0A2T2ZTM3"/>
<evidence type="ECO:0000256" key="1">
    <source>
        <dbReference type="SAM" id="Phobius"/>
    </source>
</evidence>
<reference evidence="2 3" key="1">
    <citation type="journal article" date="2018" name="Mycol. Prog.">
        <title>Coniella lustricola, a new species from submerged detritus.</title>
        <authorList>
            <person name="Raudabaugh D.B."/>
            <person name="Iturriaga T."/>
            <person name="Carver A."/>
            <person name="Mondo S."/>
            <person name="Pangilinan J."/>
            <person name="Lipzen A."/>
            <person name="He G."/>
            <person name="Amirebrahimi M."/>
            <person name="Grigoriev I.V."/>
            <person name="Miller A.N."/>
        </authorList>
    </citation>
    <scope>NUCLEOTIDE SEQUENCE [LARGE SCALE GENOMIC DNA]</scope>
    <source>
        <strain evidence="2 3">B22-T-1</strain>
    </source>
</reference>
<name>A0A2T2ZTM3_9PEZI</name>
<evidence type="ECO:0000313" key="2">
    <source>
        <dbReference type="EMBL" id="PSR76282.1"/>
    </source>
</evidence>
<dbReference type="Proteomes" id="UP000241462">
    <property type="component" value="Unassembled WGS sequence"/>
</dbReference>
<keyword evidence="1" id="KW-1133">Transmembrane helix</keyword>
<feature type="transmembrane region" description="Helical" evidence="1">
    <location>
        <begin position="99"/>
        <end position="119"/>
    </location>
</feature>
<gene>
    <name evidence="2" type="ORF">BD289DRAFT_176701</name>
</gene>
<evidence type="ECO:0008006" key="4">
    <source>
        <dbReference type="Google" id="ProtNLM"/>
    </source>
</evidence>
<proteinExistence type="predicted"/>
<keyword evidence="1" id="KW-0472">Membrane</keyword>
<dbReference type="EMBL" id="KZ678715">
    <property type="protein sequence ID" value="PSR76282.1"/>
    <property type="molecule type" value="Genomic_DNA"/>
</dbReference>
<evidence type="ECO:0000313" key="3">
    <source>
        <dbReference type="Proteomes" id="UP000241462"/>
    </source>
</evidence>
<dbReference type="InParanoid" id="A0A2T2ZTM3"/>
<keyword evidence="1" id="KW-0812">Transmembrane</keyword>
<organism evidence="2 3">
    <name type="scientific">Coniella lustricola</name>
    <dbReference type="NCBI Taxonomy" id="2025994"/>
    <lineage>
        <taxon>Eukaryota</taxon>
        <taxon>Fungi</taxon>
        <taxon>Dikarya</taxon>
        <taxon>Ascomycota</taxon>
        <taxon>Pezizomycotina</taxon>
        <taxon>Sordariomycetes</taxon>
        <taxon>Sordariomycetidae</taxon>
        <taxon>Diaporthales</taxon>
        <taxon>Schizoparmaceae</taxon>
        <taxon>Coniella</taxon>
    </lineage>
</organism>